<dbReference type="AlphaFoldDB" id="G7IUP1"/>
<reference evidence="3" key="3">
    <citation type="submission" date="2015-04" db="UniProtKB">
        <authorList>
            <consortium name="EnsemblPlants"/>
        </authorList>
    </citation>
    <scope>IDENTIFICATION</scope>
    <source>
        <strain evidence="3">cv. Jemalong A17</strain>
    </source>
</reference>
<keyword evidence="4" id="KW-1185">Reference proteome</keyword>
<dbReference type="PaxDb" id="3880-AES67965"/>
<dbReference type="HOGENOM" id="CLU_2816219_0_0_1"/>
<feature type="chain" id="PRO_5014572459" description="Transmembrane protein" evidence="1">
    <location>
        <begin position="29"/>
        <end position="67"/>
    </location>
</feature>
<reference evidence="2 4" key="2">
    <citation type="journal article" date="2014" name="BMC Genomics">
        <title>An improved genome release (version Mt4.0) for the model legume Medicago truncatula.</title>
        <authorList>
            <person name="Tang H."/>
            <person name="Krishnakumar V."/>
            <person name="Bidwell S."/>
            <person name="Rosen B."/>
            <person name="Chan A."/>
            <person name="Zhou S."/>
            <person name="Gentzbittel L."/>
            <person name="Childs K.L."/>
            <person name="Yandell M."/>
            <person name="Gundlach H."/>
            <person name="Mayer K.F."/>
            <person name="Schwartz D.C."/>
            <person name="Town C.D."/>
        </authorList>
    </citation>
    <scope>GENOME REANNOTATION</scope>
    <source>
        <strain evidence="3 4">cv. Jemalong A17</strain>
    </source>
</reference>
<protein>
    <recommendedName>
        <fullName evidence="5">Transmembrane protein</fullName>
    </recommendedName>
</protein>
<feature type="signal peptide" evidence="1">
    <location>
        <begin position="1"/>
        <end position="28"/>
    </location>
</feature>
<proteinExistence type="predicted"/>
<evidence type="ECO:0000313" key="4">
    <source>
        <dbReference type="Proteomes" id="UP000002051"/>
    </source>
</evidence>
<name>G7IUP1_MEDTR</name>
<dbReference type="EnsemblPlants" id="AES67965">
    <property type="protein sequence ID" value="AES67965"/>
    <property type="gene ID" value="MTR_2g101490"/>
</dbReference>
<gene>
    <name evidence="2" type="ordered locus">MTR_2g101490</name>
</gene>
<sequence>MWALFRKHGHPPTGDTVLVLFLCQPVMCLHYEEEKKRCIKGLLSWKEINIPGLPSTINLHIYTNNVI</sequence>
<reference evidence="2 4" key="1">
    <citation type="journal article" date="2011" name="Nature">
        <title>The Medicago genome provides insight into the evolution of rhizobial symbioses.</title>
        <authorList>
            <person name="Young N.D."/>
            <person name="Debelle F."/>
            <person name="Oldroyd G.E."/>
            <person name="Geurts R."/>
            <person name="Cannon S.B."/>
            <person name="Udvardi M.K."/>
            <person name="Benedito V.A."/>
            <person name="Mayer K.F."/>
            <person name="Gouzy J."/>
            <person name="Schoof H."/>
            <person name="Van de Peer Y."/>
            <person name="Proost S."/>
            <person name="Cook D.R."/>
            <person name="Meyers B.C."/>
            <person name="Spannagl M."/>
            <person name="Cheung F."/>
            <person name="De Mita S."/>
            <person name="Krishnakumar V."/>
            <person name="Gundlach H."/>
            <person name="Zhou S."/>
            <person name="Mudge J."/>
            <person name="Bharti A.K."/>
            <person name="Murray J.D."/>
            <person name="Naoumkina M.A."/>
            <person name="Rosen B."/>
            <person name="Silverstein K.A."/>
            <person name="Tang H."/>
            <person name="Rombauts S."/>
            <person name="Zhao P.X."/>
            <person name="Zhou P."/>
            <person name="Barbe V."/>
            <person name="Bardou P."/>
            <person name="Bechner M."/>
            <person name="Bellec A."/>
            <person name="Berger A."/>
            <person name="Berges H."/>
            <person name="Bidwell S."/>
            <person name="Bisseling T."/>
            <person name="Choisne N."/>
            <person name="Couloux A."/>
            <person name="Denny R."/>
            <person name="Deshpande S."/>
            <person name="Dai X."/>
            <person name="Doyle J.J."/>
            <person name="Dudez A.M."/>
            <person name="Farmer A.D."/>
            <person name="Fouteau S."/>
            <person name="Franken C."/>
            <person name="Gibelin C."/>
            <person name="Gish J."/>
            <person name="Goldstein S."/>
            <person name="Gonzalez A.J."/>
            <person name="Green P.J."/>
            <person name="Hallab A."/>
            <person name="Hartog M."/>
            <person name="Hua A."/>
            <person name="Humphray S.J."/>
            <person name="Jeong D.H."/>
            <person name="Jing Y."/>
            <person name="Jocker A."/>
            <person name="Kenton S.M."/>
            <person name="Kim D.J."/>
            <person name="Klee K."/>
            <person name="Lai H."/>
            <person name="Lang C."/>
            <person name="Lin S."/>
            <person name="Macmil S.L."/>
            <person name="Magdelenat G."/>
            <person name="Matthews L."/>
            <person name="McCorrison J."/>
            <person name="Monaghan E.L."/>
            <person name="Mun J.H."/>
            <person name="Najar F.Z."/>
            <person name="Nicholson C."/>
            <person name="Noirot C."/>
            <person name="O'Bleness M."/>
            <person name="Paule C.R."/>
            <person name="Poulain J."/>
            <person name="Prion F."/>
            <person name="Qin B."/>
            <person name="Qu C."/>
            <person name="Retzel E.F."/>
            <person name="Riddle C."/>
            <person name="Sallet E."/>
            <person name="Samain S."/>
            <person name="Samson N."/>
            <person name="Sanders I."/>
            <person name="Saurat O."/>
            <person name="Scarpelli C."/>
            <person name="Schiex T."/>
            <person name="Segurens B."/>
            <person name="Severin A.J."/>
            <person name="Sherrier D.J."/>
            <person name="Shi R."/>
            <person name="Sims S."/>
            <person name="Singer S.R."/>
            <person name="Sinharoy S."/>
            <person name="Sterck L."/>
            <person name="Viollet A."/>
            <person name="Wang B.B."/>
            <person name="Wang K."/>
            <person name="Wang M."/>
            <person name="Wang X."/>
            <person name="Warfsmann J."/>
            <person name="Weissenbach J."/>
            <person name="White D.D."/>
            <person name="White J.D."/>
            <person name="Wiley G.B."/>
            <person name="Wincker P."/>
            <person name="Xing Y."/>
            <person name="Yang L."/>
            <person name="Yao Z."/>
            <person name="Ying F."/>
            <person name="Zhai J."/>
            <person name="Zhou L."/>
            <person name="Zuber A."/>
            <person name="Denarie J."/>
            <person name="Dixon R.A."/>
            <person name="May G.D."/>
            <person name="Schwartz D.C."/>
            <person name="Rogers J."/>
            <person name="Quetier F."/>
            <person name="Town C.D."/>
            <person name="Roe B.A."/>
        </authorList>
    </citation>
    <scope>NUCLEOTIDE SEQUENCE [LARGE SCALE GENOMIC DNA]</scope>
    <source>
        <strain evidence="2">A17</strain>
        <strain evidence="3 4">cv. Jemalong A17</strain>
    </source>
</reference>
<organism evidence="2 4">
    <name type="scientific">Medicago truncatula</name>
    <name type="common">Barrel medic</name>
    <name type="synonym">Medicago tribuloides</name>
    <dbReference type="NCBI Taxonomy" id="3880"/>
    <lineage>
        <taxon>Eukaryota</taxon>
        <taxon>Viridiplantae</taxon>
        <taxon>Streptophyta</taxon>
        <taxon>Embryophyta</taxon>
        <taxon>Tracheophyta</taxon>
        <taxon>Spermatophyta</taxon>
        <taxon>Magnoliopsida</taxon>
        <taxon>eudicotyledons</taxon>
        <taxon>Gunneridae</taxon>
        <taxon>Pentapetalae</taxon>
        <taxon>rosids</taxon>
        <taxon>fabids</taxon>
        <taxon>Fabales</taxon>
        <taxon>Fabaceae</taxon>
        <taxon>Papilionoideae</taxon>
        <taxon>50 kb inversion clade</taxon>
        <taxon>NPAAA clade</taxon>
        <taxon>Hologalegina</taxon>
        <taxon>IRL clade</taxon>
        <taxon>Trifolieae</taxon>
        <taxon>Medicago</taxon>
    </lineage>
</organism>
<evidence type="ECO:0000313" key="2">
    <source>
        <dbReference type="EMBL" id="AES67965.1"/>
    </source>
</evidence>
<dbReference type="Proteomes" id="UP000002051">
    <property type="component" value="Chromosome 2"/>
</dbReference>
<dbReference type="EMBL" id="CM001218">
    <property type="protein sequence ID" value="AES67965.1"/>
    <property type="molecule type" value="Genomic_DNA"/>
</dbReference>
<accession>G7IUP1</accession>
<evidence type="ECO:0008006" key="5">
    <source>
        <dbReference type="Google" id="ProtNLM"/>
    </source>
</evidence>
<evidence type="ECO:0000313" key="3">
    <source>
        <dbReference type="EnsemblPlants" id="AES67965"/>
    </source>
</evidence>
<keyword evidence="1" id="KW-0732">Signal</keyword>
<evidence type="ECO:0000256" key="1">
    <source>
        <dbReference type="SAM" id="SignalP"/>
    </source>
</evidence>